<dbReference type="EMBL" id="PXYL01000013">
    <property type="protein sequence ID" value="PSJ57636.1"/>
    <property type="molecule type" value="Genomic_DNA"/>
</dbReference>
<dbReference type="OrthoDB" id="8121911at2"/>
<organism evidence="1 2">
    <name type="scientific">Pseudaminobacter soli</name>
    <name type="common">ex Li et al. 2025</name>
    <dbReference type="NCBI Taxonomy" id="1295366"/>
    <lineage>
        <taxon>Bacteria</taxon>
        <taxon>Pseudomonadati</taxon>
        <taxon>Pseudomonadota</taxon>
        <taxon>Alphaproteobacteria</taxon>
        <taxon>Hyphomicrobiales</taxon>
        <taxon>Phyllobacteriaceae</taxon>
        <taxon>Pseudaminobacter</taxon>
    </lineage>
</organism>
<comment type="caution">
    <text evidence="1">The sequence shown here is derived from an EMBL/GenBank/DDBJ whole genome shotgun (WGS) entry which is preliminary data.</text>
</comment>
<accession>A0A2P7S589</accession>
<sequence>MRKYLSRHPEQGGPHYPEELDKLDDLVQRAVKALHIVNADERNEVAARIMSLYSMGNRSLEEILEVAIHLHRNGSAILTPKRNRAPA</sequence>
<reference evidence="1 2" key="1">
    <citation type="submission" date="2018-03" db="EMBL/GenBank/DDBJ databases">
        <title>The draft genome of Mesorhizobium soli JCM 19897.</title>
        <authorList>
            <person name="Li L."/>
            <person name="Liu L."/>
            <person name="Liang L."/>
            <person name="Wang T."/>
            <person name="Zhang X."/>
        </authorList>
    </citation>
    <scope>NUCLEOTIDE SEQUENCE [LARGE SCALE GENOMIC DNA]</scope>
    <source>
        <strain evidence="1 2">JCM 19897</strain>
    </source>
</reference>
<name>A0A2P7S589_9HYPH</name>
<dbReference type="AlphaFoldDB" id="A0A2P7S589"/>
<evidence type="ECO:0000313" key="1">
    <source>
        <dbReference type="EMBL" id="PSJ57636.1"/>
    </source>
</evidence>
<dbReference type="RefSeq" id="WP_106726170.1">
    <property type="nucleotide sequence ID" value="NZ_PXYL01000013.1"/>
</dbReference>
<protein>
    <submittedName>
        <fullName evidence="1">Uncharacterized protein</fullName>
    </submittedName>
</protein>
<dbReference type="Proteomes" id="UP000240653">
    <property type="component" value="Unassembled WGS sequence"/>
</dbReference>
<evidence type="ECO:0000313" key="2">
    <source>
        <dbReference type="Proteomes" id="UP000240653"/>
    </source>
</evidence>
<proteinExistence type="predicted"/>
<gene>
    <name evidence="1" type="ORF">C7I85_22025</name>
</gene>
<keyword evidence="2" id="KW-1185">Reference proteome</keyword>